<feature type="chain" id="PRO_5002111754" description="Secreted protein" evidence="1">
    <location>
        <begin position="20"/>
        <end position="78"/>
    </location>
</feature>
<gene>
    <name evidence="2" type="primary">ORF12546</name>
</gene>
<protein>
    <recommendedName>
        <fullName evidence="3">Secreted protein</fullName>
    </recommendedName>
</protein>
<dbReference type="AlphaFoldDB" id="A0A0B6Y4P1"/>
<accession>A0A0B6Y4P1</accession>
<dbReference type="EMBL" id="HACG01004254">
    <property type="protein sequence ID" value="CEK51119.1"/>
    <property type="molecule type" value="Transcribed_RNA"/>
</dbReference>
<sequence>MFLFFVLLLLVYGETHKNAAVLLSTKIRHSDASTKKAFMKRRIQNKWNGDHCSIHQISQIQSEDKYLTALNEKNVEKK</sequence>
<keyword evidence="1" id="KW-0732">Signal</keyword>
<proteinExistence type="predicted"/>
<feature type="signal peptide" evidence="1">
    <location>
        <begin position="1"/>
        <end position="19"/>
    </location>
</feature>
<name>A0A0B6Y4P1_9EUPU</name>
<evidence type="ECO:0008006" key="3">
    <source>
        <dbReference type="Google" id="ProtNLM"/>
    </source>
</evidence>
<evidence type="ECO:0000256" key="1">
    <source>
        <dbReference type="SAM" id="SignalP"/>
    </source>
</evidence>
<organism evidence="2">
    <name type="scientific">Arion vulgaris</name>
    <dbReference type="NCBI Taxonomy" id="1028688"/>
    <lineage>
        <taxon>Eukaryota</taxon>
        <taxon>Metazoa</taxon>
        <taxon>Spiralia</taxon>
        <taxon>Lophotrochozoa</taxon>
        <taxon>Mollusca</taxon>
        <taxon>Gastropoda</taxon>
        <taxon>Heterobranchia</taxon>
        <taxon>Euthyneura</taxon>
        <taxon>Panpulmonata</taxon>
        <taxon>Eupulmonata</taxon>
        <taxon>Stylommatophora</taxon>
        <taxon>Helicina</taxon>
        <taxon>Arionoidea</taxon>
        <taxon>Arionidae</taxon>
        <taxon>Arion</taxon>
    </lineage>
</organism>
<reference evidence="2" key="1">
    <citation type="submission" date="2014-12" db="EMBL/GenBank/DDBJ databases">
        <title>Insight into the proteome of Arion vulgaris.</title>
        <authorList>
            <person name="Aradska J."/>
            <person name="Bulat T."/>
            <person name="Smidak R."/>
            <person name="Sarate P."/>
            <person name="Gangsoo J."/>
            <person name="Sialana F."/>
            <person name="Bilban M."/>
            <person name="Lubec G."/>
        </authorList>
    </citation>
    <scope>NUCLEOTIDE SEQUENCE</scope>
    <source>
        <tissue evidence="2">Skin</tissue>
    </source>
</reference>
<evidence type="ECO:0000313" key="2">
    <source>
        <dbReference type="EMBL" id="CEK51119.1"/>
    </source>
</evidence>